<dbReference type="Pfam" id="PF00443">
    <property type="entry name" value="UCH"/>
    <property type="match status" value="1"/>
</dbReference>
<keyword evidence="3" id="KW-0378">Hydrolase</keyword>
<dbReference type="OMA" id="TCYNNAV"/>
<dbReference type="AlphaFoldDB" id="U4L678"/>
<organism evidence="3 4">
    <name type="scientific">Pyronema omphalodes (strain CBS 100304)</name>
    <name type="common">Pyronema confluens</name>
    <dbReference type="NCBI Taxonomy" id="1076935"/>
    <lineage>
        <taxon>Eukaryota</taxon>
        <taxon>Fungi</taxon>
        <taxon>Dikarya</taxon>
        <taxon>Ascomycota</taxon>
        <taxon>Pezizomycotina</taxon>
        <taxon>Pezizomycetes</taxon>
        <taxon>Pezizales</taxon>
        <taxon>Pyronemataceae</taxon>
        <taxon>Pyronema</taxon>
    </lineage>
</organism>
<reference evidence="3 4" key="1">
    <citation type="journal article" date="2013" name="PLoS Genet.">
        <title>The genome and development-dependent transcriptomes of Pyronema confluens: a window into fungal evolution.</title>
        <authorList>
            <person name="Traeger S."/>
            <person name="Altegoer F."/>
            <person name="Freitag M."/>
            <person name="Gabaldon T."/>
            <person name="Kempken F."/>
            <person name="Kumar A."/>
            <person name="Marcet-Houben M."/>
            <person name="Poggeler S."/>
            <person name="Stajich J.E."/>
            <person name="Nowrousian M."/>
        </authorList>
    </citation>
    <scope>NUCLEOTIDE SEQUENCE [LARGE SCALE GENOMIC DNA]</scope>
    <source>
        <strain evidence="4">CBS 100304</strain>
        <tissue evidence="3">Vegetative mycelium</tissue>
    </source>
</reference>
<dbReference type="EMBL" id="HF935383">
    <property type="protein sequence ID" value="CCX07941.1"/>
    <property type="molecule type" value="Genomic_DNA"/>
</dbReference>
<keyword evidence="4" id="KW-1185">Reference proteome</keyword>
<dbReference type="CDD" id="cd02257">
    <property type="entry name" value="Peptidase_C19"/>
    <property type="match status" value="1"/>
</dbReference>
<feature type="domain" description="USP" evidence="2">
    <location>
        <begin position="77"/>
        <end position="444"/>
    </location>
</feature>
<accession>U4L678</accession>
<protein>
    <submittedName>
        <fullName evidence="3">Similar to Ubiquitin carboxyl-terminal hydrolase 3 acc. no. Q9Y6I4</fullName>
    </submittedName>
</protein>
<dbReference type="InterPro" id="IPR001394">
    <property type="entry name" value="Peptidase_C19_UCH"/>
</dbReference>
<dbReference type="PROSITE" id="PS50235">
    <property type="entry name" value="USP_3"/>
    <property type="match status" value="1"/>
</dbReference>
<dbReference type="InterPro" id="IPR050185">
    <property type="entry name" value="Ub_carboxyl-term_hydrolase"/>
</dbReference>
<dbReference type="OrthoDB" id="289038at2759"/>
<feature type="compositionally biased region" description="Low complexity" evidence="1">
    <location>
        <begin position="496"/>
        <end position="520"/>
    </location>
</feature>
<dbReference type="eggNOG" id="KOG1867">
    <property type="taxonomic scope" value="Eukaryota"/>
</dbReference>
<feature type="compositionally biased region" description="Low complexity" evidence="1">
    <location>
        <begin position="553"/>
        <end position="578"/>
    </location>
</feature>
<dbReference type="Gene3D" id="3.90.70.10">
    <property type="entry name" value="Cysteine proteinases"/>
    <property type="match status" value="1"/>
</dbReference>
<dbReference type="InterPro" id="IPR038765">
    <property type="entry name" value="Papain-like_cys_pep_sf"/>
</dbReference>
<feature type="region of interest" description="Disordered" evidence="1">
    <location>
        <begin position="462"/>
        <end position="601"/>
    </location>
</feature>
<sequence>MNTKTDNSLPSPAPSVTSSFSDVNNSKDQLPKQLPTHVPSPPESTTSMTDDVDSPGNKKRARTSSPVLPAAKRARVVGLKNLGNTCYNNAVIQALAHTGPLREYFLERRLPSPESARESSLEDTAVQVSLRTSRPRTRRAAQLEEDFTVPPDVNLCNEFSKLLRAMWGEVTPEIETPTKRRASRRLADVVSPYAFAGAVAALLPLFQERYEQQDAQEFLRCALERMQEEIFNNKIEESKEFIDLEDNIIKRIFGGTLWNKISCLGCGSFTIKPDPFLDLSLVIPEKPNKLPVSLEECIELFSSSENIEASPVSYNSCDTCNSSSGFSKAFRLGALPKVLCIHLKRFRWRQGRGGKQKVDTPVTFPLEDLDMTRWLSEHEVHKGTARYEAYAVVVHQGAGANSGHYTAFVKSENQWWSLNDERATKVQPNVVKKAKAYLLFYRKMEEKESETNDVPEAAAEAADLRPTLPPSPELTQVLPEEPEEPESPNEIALKESSSTSDSSPPLQTATPTLAETTPEPSLLPSPNPAQENTTSEPAPSPSGLELLLQAVDAAQARAAATSARSSPAPIPSARSSSPQLPHLNLWQQQQQLRIPRGSSEV</sequence>
<evidence type="ECO:0000259" key="2">
    <source>
        <dbReference type="PROSITE" id="PS50235"/>
    </source>
</evidence>
<evidence type="ECO:0000256" key="1">
    <source>
        <dbReference type="SAM" id="MobiDB-lite"/>
    </source>
</evidence>
<proteinExistence type="predicted"/>
<dbReference type="PANTHER" id="PTHR21646:SF86">
    <property type="entry name" value="UBIQUITIN CARBOXYL-TERMINAL HYDROLASE"/>
    <property type="match status" value="1"/>
</dbReference>
<dbReference type="PANTHER" id="PTHR21646">
    <property type="entry name" value="UBIQUITIN CARBOXYL-TERMINAL HYDROLASE"/>
    <property type="match status" value="1"/>
</dbReference>
<feature type="region of interest" description="Disordered" evidence="1">
    <location>
        <begin position="1"/>
        <end position="69"/>
    </location>
</feature>
<gene>
    <name evidence="3" type="ORF">PCON_07530</name>
</gene>
<dbReference type="InterPro" id="IPR028889">
    <property type="entry name" value="USP"/>
</dbReference>
<feature type="compositionally biased region" description="Polar residues" evidence="1">
    <location>
        <begin position="528"/>
        <end position="537"/>
    </location>
</feature>
<dbReference type="Proteomes" id="UP000018144">
    <property type="component" value="Unassembled WGS sequence"/>
</dbReference>
<dbReference type="STRING" id="1076935.U4L678"/>
<dbReference type="SUPFAM" id="SSF54001">
    <property type="entry name" value="Cysteine proteinases"/>
    <property type="match status" value="1"/>
</dbReference>
<dbReference type="GO" id="GO:0004843">
    <property type="term" value="F:cysteine-type deubiquitinase activity"/>
    <property type="evidence" value="ECO:0007669"/>
    <property type="project" value="InterPro"/>
</dbReference>
<evidence type="ECO:0000313" key="3">
    <source>
        <dbReference type="EMBL" id="CCX07941.1"/>
    </source>
</evidence>
<feature type="compositionally biased region" description="Polar residues" evidence="1">
    <location>
        <begin position="1"/>
        <end position="28"/>
    </location>
</feature>
<name>U4L678_PYROM</name>
<dbReference type="GO" id="GO:0016579">
    <property type="term" value="P:protein deubiquitination"/>
    <property type="evidence" value="ECO:0007669"/>
    <property type="project" value="InterPro"/>
</dbReference>
<evidence type="ECO:0000313" key="4">
    <source>
        <dbReference type="Proteomes" id="UP000018144"/>
    </source>
</evidence>